<protein>
    <recommendedName>
        <fullName evidence="3">Lipocalin</fullName>
    </recommendedName>
</protein>
<proteinExistence type="predicted"/>
<name>A0A224YIW2_9ACAR</name>
<dbReference type="AlphaFoldDB" id="A0A224YIW2"/>
<evidence type="ECO:0000256" key="1">
    <source>
        <dbReference type="SAM" id="SignalP"/>
    </source>
</evidence>
<reference evidence="2" key="1">
    <citation type="journal article" date="2017" name="Parasit. Vectors">
        <title>Sialotranscriptomics of Rhipicephalus zambeziensis reveals intricate expression profiles of secretory proteins and suggests tight temporal transcriptional regulation during blood-feeding.</title>
        <authorList>
            <person name="de Castro M.H."/>
            <person name="de Klerk D."/>
            <person name="Pienaar R."/>
            <person name="Rees D.J.G."/>
            <person name="Mans B.J."/>
        </authorList>
    </citation>
    <scope>NUCLEOTIDE SEQUENCE</scope>
    <source>
        <tissue evidence="2">Salivary glands</tissue>
    </source>
</reference>
<dbReference type="EMBL" id="GFPF01002584">
    <property type="protein sequence ID" value="MAA13730.1"/>
    <property type="molecule type" value="Transcribed_RNA"/>
</dbReference>
<keyword evidence="1" id="KW-0732">Signal</keyword>
<accession>A0A224YIW2</accession>
<organism evidence="2">
    <name type="scientific">Rhipicephalus zambeziensis</name>
    <dbReference type="NCBI Taxonomy" id="60191"/>
    <lineage>
        <taxon>Eukaryota</taxon>
        <taxon>Metazoa</taxon>
        <taxon>Ecdysozoa</taxon>
        <taxon>Arthropoda</taxon>
        <taxon>Chelicerata</taxon>
        <taxon>Arachnida</taxon>
        <taxon>Acari</taxon>
        <taxon>Parasitiformes</taxon>
        <taxon>Ixodida</taxon>
        <taxon>Ixodoidea</taxon>
        <taxon>Ixodidae</taxon>
        <taxon>Rhipicephalinae</taxon>
        <taxon>Rhipicephalus</taxon>
        <taxon>Rhipicephalus</taxon>
    </lineage>
</organism>
<evidence type="ECO:0000313" key="2">
    <source>
        <dbReference type="EMBL" id="MAA13730.1"/>
    </source>
</evidence>
<evidence type="ECO:0008006" key="3">
    <source>
        <dbReference type="Google" id="ProtNLM"/>
    </source>
</evidence>
<sequence>MKLLTVLSVVYCISFAKAKTSWVPQGNDTHLNLKTFLMTPGGIYTVFATSETRRKLCKVDYDINVTETEVYFKRNYTPGQGGSYEESLVGTFFGEETKPTIMLLRTTDGAERGAEQLVYEDGENNCGIFFAVLKQNYAGQWYDSCELRVKSAFSPPAAADQCVENFIKICDPESTVTYTVWPTLCIYIVSSPTGVRSASRSRYLRRLYRIVDAK</sequence>
<feature type="chain" id="PRO_5013324982" description="Lipocalin" evidence="1">
    <location>
        <begin position="19"/>
        <end position="214"/>
    </location>
</feature>
<feature type="signal peptide" evidence="1">
    <location>
        <begin position="1"/>
        <end position="18"/>
    </location>
</feature>